<evidence type="ECO:0000256" key="1">
    <source>
        <dbReference type="ARBA" id="ARBA00022737"/>
    </source>
</evidence>
<dbReference type="Proteomes" id="UP001141253">
    <property type="component" value="Chromosome 17"/>
</dbReference>
<keyword evidence="4" id="KW-1185">Reference proteome</keyword>
<dbReference type="Gene3D" id="1.25.40.10">
    <property type="entry name" value="Tetratricopeptide repeat domain"/>
    <property type="match status" value="2"/>
</dbReference>
<keyword evidence="1" id="KW-0677">Repeat</keyword>
<protein>
    <recommendedName>
        <fullName evidence="5">Pentatricopeptide repeat-containing protein</fullName>
    </recommendedName>
</protein>
<evidence type="ECO:0000256" key="2">
    <source>
        <dbReference type="PROSITE-ProRule" id="PRU00708"/>
    </source>
</evidence>
<comment type="caution">
    <text evidence="3">The sequence shown here is derived from an EMBL/GenBank/DDBJ whole genome shotgun (WGS) entry which is preliminary data.</text>
</comment>
<dbReference type="PROSITE" id="PS51375">
    <property type="entry name" value="PPR"/>
    <property type="match status" value="3"/>
</dbReference>
<name>A0ABQ9B346_9ROSI</name>
<reference evidence="3" key="1">
    <citation type="submission" date="2022-10" db="EMBL/GenBank/DDBJ databases">
        <authorList>
            <person name="Hyden B.L."/>
            <person name="Feng K."/>
            <person name="Yates T."/>
            <person name="Jawdy S."/>
            <person name="Smart L.B."/>
            <person name="Muchero W."/>
        </authorList>
    </citation>
    <scope>NUCLEOTIDE SEQUENCE</scope>
    <source>
        <tissue evidence="3">Shoot tip</tissue>
    </source>
</reference>
<evidence type="ECO:0000313" key="4">
    <source>
        <dbReference type="Proteomes" id="UP001141253"/>
    </source>
</evidence>
<feature type="repeat" description="PPR" evidence="2">
    <location>
        <begin position="149"/>
        <end position="179"/>
    </location>
</feature>
<dbReference type="NCBIfam" id="TIGR00756">
    <property type="entry name" value="PPR"/>
    <property type="match status" value="4"/>
</dbReference>
<feature type="repeat" description="PPR" evidence="2">
    <location>
        <begin position="114"/>
        <end position="148"/>
    </location>
</feature>
<feature type="repeat" description="PPR" evidence="2">
    <location>
        <begin position="9"/>
        <end position="43"/>
    </location>
</feature>
<accession>A0ABQ9B346</accession>
<proteinExistence type="predicted"/>
<dbReference type="PANTHER" id="PTHR47926">
    <property type="entry name" value="PENTATRICOPEPTIDE REPEAT-CONTAINING PROTEIN"/>
    <property type="match status" value="1"/>
</dbReference>
<sequence length="189" mass="21270">MFDMSTKRDVFTWTCLISGYLKSGQVLIARELFDRMPEKNPVSWGAMITGHVEIGFFKEALEGLWIKEGGYMLMLRGIVSHWIEMLGTALIDMYAKCGCIEMACSVFDEMDDRDVYAFTCLISGLANHDKSEAAIDLFDRMQDEGVVPNEVTFVCVLNACSRMGMVAEGLRIFESMSNRYVIDPTNPAL</sequence>
<evidence type="ECO:0000313" key="3">
    <source>
        <dbReference type="EMBL" id="KAJ6370754.1"/>
    </source>
</evidence>
<dbReference type="InterPro" id="IPR002885">
    <property type="entry name" value="PPR_rpt"/>
</dbReference>
<evidence type="ECO:0008006" key="5">
    <source>
        <dbReference type="Google" id="ProtNLM"/>
    </source>
</evidence>
<reference evidence="3" key="2">
    <citation type="journal article" date="2023" name="Int. J. Mol. Sci.">
        <title>De Novo Assembly and Annotation of 11 Diverse Shrub Willow (Salix) Genomes Reveals Novel Gene Organization in Sex-Linked Regions.</title>
        <authorList>
            <person name="Hyden B."/>
            <person name="Feng K."/>
            <person name="Yates T.B."/>
            <person name="Jawdy S."/>
            <person name="Cereghino C."/>
            <person name="Smart L.B."/>
            <person name="Muchero W."/>
        </authorList>
    </citation>
    <scope>NUCLEOTIDE SEQUENCE</scope>
    <source>
        <tissue evidence="3">Shoot tip</tissue>
    </source>
</reference>
<gene>
    <name evidence="3" type="ORF">OIU77_001293</name>
</gene>
<dbReference type="Pfam" id="PF13041">
    <property type="entry name" value="PPR_2"/>
    <property type="match status" value="1"/>
</dbReference>
<dbReference type="EMBL" id="JAPFFI010000013">
    <property type="protein sequence ID" value="KAJ6370754.1"/>
    <property type="molecule type" value="Genomic_DNA"/>
</dbReference>
<dbReference type="PANTHER" id="PTHR47926:SF416">
    <property type="entry name" value="(WILD MALAYSIAN BANANA) HYPOTHETICAL PROTEIN"/>
    <property type="match status" value="1"/>
</dbReference>
<dbReference type="InterPro" id="IPR011990">
    <property type="entry name" value="TPR-like_helical_dom_sf"/>
</dbReference>
<organism evidence="3 4">
    <name type="scientific">Salix suchowensis</name>
    <dbReference type="NCBI Taxonomy" id="1278906"/>
    <lineage>
        <taxon>Eukaryota</taxon>
        <taxon>Viridiplantae</taxon>
        <taxon>Streptophyta</taxon>
        <taxon>Embryophyta</taxon>
        <taxon>Tracheophyta</taxon>
        <taxon>Spermatophyta</taxon>
        <taxon>Magnoliopsida</taxon>
        <taxon>eudicotyledons</taxon>
        <taxon>Gunneridae</taxon>
        <taxon>Pentapetalae</taxon>
        <taxon>rosids</taxon>
        <taxon>fabids</taxon>
        <taxon>Malpighiales</taxon>
        <taxon>Salicaceae</taxon>
        <taxon>Saliceae</taxon>
        <taxon>Salix</taxon>
    </lineage>
</organism>
<dbReference type="InterPro" id="IPR046960">
    <property type="entry name" value="PPR_At4g14850-like_plant"/>
</dbReference>
<dbReference type="Pfam" id="PF01535">
    <property type="entry name" value="PPR"/>
    <property type="match status" value="2"/>
</dbReference>